<evidence type="ECO:0000313" key="4">
    <source>
        <dbReference type="Proteomes" id="UP000248798"/>
    </source>
</evidence>
<organism evidence="3 4">
    <name type="scientific">Desulfobacter hydrogenophilus</name>
    <dbReference type="NCBI Taxonomy" id="2291"/>
    <lineage>
        <taxon>Bacteria</taxon>
        <taxon>Pseudomonadati</taxon>
        <taxon>Thermodesulfobacteriota</taxon>
        <taxon>Desulfobacteria</taxon>
        <taxon>Desulfobacterales</taxon>
        <taxon>Desulfobacteraceae</taxon>
        <taxon>Desulfobacter</taxon>
    </lineage>
</organism>
<dbReference type="EMBL" id="CP036313">
    <property type="protein sequence ID" value="QBH11997.1"/>
    <property type="molecule type" value="Genomic_DNA"/>
</dbReference>
<evidence type="ECO:0000313" key="2">
    <source>
        <dbReference type="EMBL" id="QBH11997.1"/>
    </source>
</evidence>
<dbReference type="CDD" id="cd00093">
    <property type="entry name" value="HTH_XRE"/>
    <property type="match status" value="1"/>
</dbReference>
<proteinExistence type="predicted"/>
<feature type="domain" description="HTH cro/C1-type" evidence="1">
    <location>
        <begin position="15"/>
        <end position="73"/>
    </location>
</feature>
<name>A0A328FGN2_9BACT</name>
<dbReference type="Pfam" id="PF01381">
    <property type="entry name" value="HTH_3"/>
    <property type="match status" value="1"/>
</dbReference>
<dbReference type="Gene3D" id="1.10.260.40">
    <property type="entry name" value="lambda repressor-like DNA-binding domains"/>
    <property type="match status" value="1"/>
</dbReference>
<reference evidence="3 4" key="1">
    <citation type="submission" date="2018-06" db="EMBL/GenBank/DDBJ databases">
        <title>Complete Genome Sequence of Desulfobacter hydrogenophilus (DSM3380).</title>
        <authorList>
            <person name="Marietou A."/>
            <person name="Schreiber L."/>
            <person name="Marshall I."/>
            <person name="Jorgensen B."/>
        </authorList>
    </citation>
    <scope>NUCLEOTIDE SEQUENCE [LARGE SCALE GENOMIC DNA]</scope>
    <source>
        <strain evidence="3 4">DSM 3380</strain>
    </source>
</reference>
<dbReference type="EMBL" id="QLNI01000012">
    <property type="protein sequence ID" value="RAM02642.1"/>
    <property type="molecule type" value="Genomic_DNA"/>
</dbReference>
<dbReference type="Proteomes" id="UP000293902">
    <property type="component" value="Chromosome"/>
</dbReference>
<dbReference type="InterPro" id="IPR001387">
    <property type="entry name" value="Cro/C1-type_HTH"/>
</dbReference>
<protein>
    <submittedName>
        <fullName evidence="2 3">Transcriptional regulator</fullName>
    </submittedName>
</protein>
<dbReference type="GO" id="GO:0003677">
    <property type="term" value="F:DNA binding"/>
    <property type="evidence" value="ECO:0007669"/>
    <property type="project" value="InterPro"/>
</dbReference>
<reference evidence="2 5" key="2">
    <citation type="submission" date="2019-02" db="EMBL/GenBank/DDBJ databases">
        <title>Complete genome sequence of Desulfobacter hydrogenophilus AcRS1.</title>
        <authorList>
            <person name="Marietou A."/>
            <person name="Lund M.B."/>
            <person name="Marshall I.P.G."/>
            <person name="Schreiber L."/>
            <person name="Jorgensen B."/>
        </authorList>
    </citation>
    <scope>NUCLEOTIDE SEQUENCE [LARGE SCALE GENOMIC DNA]</scope>
    <source>
        <strain evidence="2 5">AcRS1</strain>
    </source>
</reference>
<dbReference type="RefSeq" id="WP_111955218.1">
    <property type="nucleotide sequence ID" value="NZ_CP036313.1"/>
</dbReference>
<evidence type="ECO:0000313" key="3">
    <source>
        <dbReference type="EMBL" id="RAM02642.1"/>
    </source>
</evidence>
<dbReference type="AlphaFoldDB" id="A0A328FGN2"/>
<dbReference type="PROSITE" id="PS50943">
    <property type="entry name" value="HTH_CROC1"/>
    <property type="match status" value="1"/>
</dbReference>
<dbReference type="InterPro" id="IPR010982">
    <property type="entry name" value="Lambda_DNA-bd_dom_sf"/>
</dbReference>
<sequence>MQQIMVSPRDLGVTLKELRKQKGMTQTALGKRVGLDQKRVSLMESGNPNIRVASLFRLLSALDVGMALEPKAIDGTTPVQGNQEENKDEW</sequence>
<gene>
    <name evidence="3" type="ORF">DO021_07345</name>
    <name evidence="2" type="ORF">EYB58_03080</name>
</gene>
<accession>A0A328FGN2</accession>
<keyword evidence="5" id="KW-1185">Reference proteome</keyword>
<evidence type="ECO:0000313" key="5">
    <source>
        <dbReference type="Proteomes" id="UP000293902"/>
    </source>
</evidence>
<dbReference type="SMART" id="SM00530">
    <property type="entry name" value="HTH_XRE"/>
    <property type="match status" value="1"/>
</dbReference>
<dbReference type="SUPFAM" id="SSF47413">
    <property type="entry name" value="lambda repressor-like DNA-binding domains"/>
    <property type="match status" value="1"/>
</dbReference>
<dbReference type="Proteomes" id="UP000248798">
    <property type="component" value="Unassembled WGS sequence"/>
</dbReference>
<dbReference type="OrthoDB" id="9154356at2"/>
<evidence type="ECO:0000259" key="1">
    <source>
        <dbReference type="PROSITE" id="PS50943"/>
    </source>
</evidence>